<proteinExistence type="predicted"/>
<feature type="domain" description="Heterokaryon incompatibility" evidence="2">
    <location>
        <begin position="187"/>
        <end position="336"/>
    </location>
</feature>
<evidence type="ECO:0000256" key="1">
    <source>
        <dbReference type="SAM" id="MobiDB-lite"/>
    </source>
</evidence>
<dbReference type="InParanoid" id="A0A7C8MY35"/>
<dbReference type="Pfam" id="PF06985">
    <property type="entry name" value="HET"/>
    <property type="match status" value="1"/>
</dbReference>
<evidence type="ECO:0000313" key="3">
    <source>
        <dbReference type="EMBL" id="KAF2968414.1"/>
    </source>
</evidence>
<sequence length="651" mass="73860">MAAVSTKHNKASPCSQCNNLQRLGRNGHPWRLETVLANLESSANAGCRFCKLLISGIDICMPTWDPQERAKNIVYESEAELPFKGLTLDLDWHGRNGDRKQTNIDFFTLEPNTCPWTCIGVGSDICGDTSSEVGFARALRWIQECTQTHALCNNPQPTPLPNRVVDVGDSDCDYIKLYETQNEPAKYICLSHCWGPMQLIKTTAATLQQHKEGIAWADLSTTFQHAITFTRKLGIQYIWIDSLCIIQDSEDDWRAECSRMATIYENAHITLAATKSGSGAEGCFSIASPECRAHGLRCDDDEGVPHSIYVRRNLHDDYNIGPGNHPLLRRGWVFQERLLSHRVLHFGAQELYWECLETAACECSYISGSKEEESQRLSSISAYLLRHMLGKISHAIKLSSESPRILKNRWQEIVEEYSYLDLTFEKDIFPALSGVVKQMQRVRDARYIAGLWEDNLIDDLLWRTFALSAERPAEWRAPTWSWASINGRIRYNSSSDEVKQTFAQILEIECIHLAADSTSELASATLVVSSHMVTAILRKNPNTNNAPSLLYRYMLEPADGEYYGFQSDYTLPDDEHVGETVYCLWMCCQGSDSSYWRCDCLVLKLVDATQQLYERLGIAWMAKYPHDLSQRADKGQSPFSPEADRVTIRIR</sequence>
<gene>
    <name evidence="3" type="ORF">GQX73_g5177</name>
</gene>
<dbReference type="OrthoDB" id="5347061at2759"/>
<feature type="region of interest" description="Disordered" evidence="1">
    <location>
        <begin position="631"/>
        <end position="651"/>
    </location>
</feature>
<comment type="caution">
    <text evidence="3">The sequence shown here is derived from an EMBL/GenBank/DDBJ whole genome shotgun (WGS) entry which is preliminary data.</text>
</comment>
<dbReference type="Proteomes" id="UP000481858">
    <property type="component" value="Unassembled WGS sequence"/>
</dbReference>
<organism evidence="3 4">
    <name type="scientific">Xylaria multiplex</name>
    <dbReference type="NCBI Taxonomy" id="323545"/>
    <lineage>
        <taxon>Eukaryota</taxon>
        <taxon>Fungi</taxon>
        <taxon>Dikarya</taxon>
        <taxon>Ascomycota</taxon>
        <taxon>Pezizomycotina</taxon>
        <taxon>Sordariomycetes</taxon>
        <taxon>Xylariomycetidae</taxon>
        <taxon>Xylariales</taxon>
        <taxon>Xylariaceae</taxon>
        <taxon>Xylaria</taxon>
    </lineage>
</organism>
<protein>
    <recommendedName>
        <fullName evidence="2">Heterokaryon incompatibility domain-containing protein</fullName>
    </recommendedName>
</protein>
<dbReference type="PANTHER" id="PTHR33112:SF16">
    <property type="entry name" value="HETEROKARYON INCOMPATIBILITY DOMAIN-CONTAINING PROTEIN"/>
    <property type="match status" value="1"/>
</dbReference>
<evidence type="ECO:0000259" key="2">
    <source>
        <dbReference type="Pfam" id="PF06985"/>
    </source>
</evidence>
<name>A0A7C8MY35_9PEZI</name>
<dbReference type="AlphaFoldDB" id="A0A7C8MY35"/>
<dbReference type="EMBL" id="WUBL01000051">
    <property type="protein sequence ID" value="KAF2968414.1"/>
    <property type="molecule type" value="Genomic_DNA"/>
</dbReference>
<feature type="compositionally biased region" description="Basic and acidic residues" evidence="1">
    <location>
        <begin position="642"/>
        <end position="651"/>
    </location>
</feature>
<accession>A0A7C8MY35</accession>
<reference evidence="3 4" key="1">
    <citation type="submission" date="2019-12" db="EMBL/GenBank/DDBJ databases">
        <title>Draft genome sequence of the ascomycete Xylaria multiplex DSM 110363.</title>
        <authorList>
            <person name="Buettner E."/>
            <person name="Kellner H."/>
        </authorList>
    </citation>
    <scope>NUCLEOTIDE SEQUENCE [LARGE SCALE GENOMIC DNA]</scope>
    <source>
        <strain evidence="3 4">DSM 110363</strain>
    </source>
</reference>
<dbReference type="InterPro" id="IPR010730">
    <property type="entry name" value="HET"/>
</dbReference>
<keyword evidence="4" id="KW-1185">Reference proteome</keyword>
<dbReference type="PANTHER" id="PTHR33112">
    <property type="entry name" value="DOMAIN PROTEIN, PUTATIVE-RELATED"/>
    <property type="match status" value="1"/>
</dbReference>
<evidence type="ECO:0000313" key="4">
    <source>
        <dbReference type="Proteomes" id="UP000481858"/>
    </source>
</evidence>